<keyword evidence="1" id="KW-0472">Membrane</keyword>
<name>A0A6C0C3S6_9ZZZZ</name>
<reference evidence="2" key="1">
    <citation type="journal article" date="2020" name="Nature">
        <title>Giant virus diversity and host interactions through global metagenomics.</title>
        <authorList>
            <person name="Schulz F."/>
            <person name="Roux S."/>
            <person name="Paez-Espino D."/>
            <person name="Jungbluth S."/>
            <person name="Walsh D.A."/>
            <person name="Denef V.J."/>
            <person name="McMahon K.D."/>
            <person name="Konstantinidis K.T."/>
            <person name="Eloe-Fadrosh E.A."/>
            <person name="Kyrpides N.C."/>
            <person name="Woyke T."/>
        </authorList>
    </citation>
    <scope>NUCLEOTIDE SEQUENCE</scope>
    <source>
        <strain evidence="2">GVMAG-M-3300020185-33</strain>
    </source>
</reference>
<keyword evidence="1" id="KW-0812">Transmembrane</keyword>
<organism evidence="2">
    <name type="scientific">viral metagenome</name>
    <dbReference type="NCBI Taxonomy" id="1070528"/>
    <lineage>
        <taxon>unclassified sequences</taxon>
        <taxon>metagenomes</taxon>
        <taxon>organismal metagenomes</taxon>
    </lineage>
</organism>
<dbReference type="AlphaFoldDB" id="A0A6C0C3S6"/>
<keyword evidence="1" id="KW-1133">Transmembrane helix</keyword>
<protein>
    <recommendedName>
        <fullName evidence="3">EF-hand domain-containing protein</fullName>
    </recommendedName>
</protein>
<evidence type="ECO:0000256" key="1">
    <source>
        <dbReference type="SAM" id="Phobius"/>
    </source>
</evidence>
<accession>A0A6C0C3S6</accession>
<sequence>MVKRITKRFMNGPFPFLDNARYYLHSINTNPLFIGLMVIMLNIGSKYITIKLSKSQEEYIKNSLGRQFLIFAIMWSGTRDIIYAILLTGVFVAMADHLFNEESQYCVVPNYLKNYAKAVDTNDDGYITAKEEKSALITLEKLKKQKQKQAYLRYHKK</sequence>
<evidence type="ECO:0008006" key="3">
    <source>
        <dbReference type="Google" id="ProtNLM"/>
    </source>
</evidence>
<evidence type="ECO:0000313" key="2">
    <source>
        <dbReference type="EMBL" id="QHS99070.1"/>
    </source>
</evidence>
<proteinExistence type="predicted"/>
<dbReference type="EMBL" id="MN739334">
    <property type="protein sequence ID" value="QHS99070.1"/>
    <property type="molecule type" value="Genomic_DNA"/>
</dbReference>
<feature type="transmembrane region" description="Helical" evidence="1">
    <location>
        <begin position="31"/>
        <end position="48"/>
    </location>
</feature>
<feature type="transmembrane region" description="Helical" evidence="1">
    <location>
        <begin position="68"/>
        <end position="94"/>
    </location>
</feature>